<proteinExistence type="predicted"/>
<gene>
    <name evidence="2" type="ORF">TBRA_LOCUS3091</name>
</gene>
<sequence length="62" mass="7272">MSLIRSPAAGLKERKKLEEEMENMEDDSTIAMRKQKKTVSDEDVEMMEEDQDMEELVDMVFT</sequence>
<evidence type="ECO:0000256" key="1">
    <source>
        <dbReference type="SAM" id="MobiDB-lite"/>
    </source>
</evidence>
<dbReference type="Proteomes" id="UP000479190">
    <property type="component" value="Unassembled WGS sequence"/>
</dbReference>
<evidence type="ECO:0000313" key="3">
    <source>
        <dbReference type="Proteomes" id="UP000479190"/>
    </source>
</evidence>
<feature type="compositionally biased region" description="Acidic residues" evidence="1">
    <location>
        <begin position="19"/>
        <end position="28"/>
    </location>
</feature>
<reference evidence="2 3" key="1">
    <citation type="submission" date="2020-02" db="EMBL/GenBank/DDBJ databases">
        <authorList>
            <person name="Ferguson B K."/>
        </authorList>
    </citation>
    <scope>NUCLEOTIDE SEQUENCE [LARGE SCALE GENOMIC DNA]</scope>
</reference>
<dbReference type="EMBL" id="CADCXV010000635">
    <property type="protein sequence ID" value="CAB0031111.1"/>
    <property type="molecule type" value="Genomic_DNA"/>
</dbReference>
<name>A0A6H5I0I3_9HYME</name>
<accession>A0A6H5I0I3</accession>
<dbReference type="AlphaFoldDB" id="A0A6H5I0I3"/>
<feature type="region of interest" description="Disordered" evidence="1">
    <location>
        <begin position="1"/>
        <end position="50"/>
    </location>
</feature>
<evidence type="ECO:0000313" key="2">
    <source>
        <dbReference type="EMBL" id="CAB0031111.1"/>
    </source>
</evidence>
<feature type="compositionally biased region" description="Acidic residues" evidence="1">
    <location>
        <begin position="41"/>
        <end position="50"/>
    </location>
</feature>
<protein>
    <submittedName>
        <fullName evidence="2">Uncharacterized protein</fullName>
    </submittedName>
</protein>
<keyword evidence="3" id="KW-1185">Reference proteome</keyword>
<organism evidence="2 3">
    <name type="scientific">Trichogramma brassicae</name>
    <dbReference type="NCBI Taxonomy" id="86971"/>
    <lineage>
        <taxon>Eukaryota</taxon>
        <taxon>Metazoa</taxon>
        <taxon>Ecdysozoa</taxon>
        <taxon>Arthropoda</taxon>
        <taxon>Hexapoda</taxon>
        <taxon>Insecta</taxon>
        <taxon>Pterygota</taxon>
        <taxon>Neoptera</taxon>
        <taxon>Endopterygota</taxon>
        <taxon>Hymenoptera</taxon>
        <taxon>Apocrita</taxon>
        <taxon>Proctotrupomorpha</taxon>
        <taxon>Chalcidoidea</taxon>
        <taxon>Trichogrammatidae</taxon>
        <taxon>Trichogramma</taxon>
    </lineage>
</organism>